<proteinExistence type="predicted"/>
<reference evidence="1" key="1">
    <citation type="journal article" date="2023" name="Plant J.">
        <title>The genome of the king protea, Protea cynaroides.</title>
        <authorList>
            <person name="Chang J."/>
            <person name="Duong T.A."/>
            <person name="Schoeman C."/>
            <person name="Ma X."/>
            <person name="Roodt D."/>
            <person name="Barker N."/>
            <person name="Li Z."/>
            <person name="Van de Peer Y."/>
            <person name="Mizrachi E."/>
        </authorList>
    </citation>
    <scope>NUCLEOTIDE SEQUENCE</scope>
    <source>
        <tissue evidence="1">Young leaves</tissue>
    </source>
</reference>
<gene>
    <name evidence="1" type="ORF">NE237_001693</name>
</gene>
<dbReference type="EMBL" id="JAMYWD010000003">
    <property type="protein sequence ID" value="KAJ4976587.1"/>
    <property type="molecule type" value="Genomic_DNA"/>
</dbReference>
<keyword evidence="2" id="KW-1185">Reference proteome</keyword>
<protein>
    <submittedName>
        <fullName evidence="1">Uncharacterized protein</fullName>
    </submittedName>
</protein>
<evidence type="ECO:0000313" key="2">
    <source>
        <dbReference type="Proteomes" id="UP001141806"/>
    </source>
</evidence>
<organism evidence="1 2">
    <name type="scientific">Protea cynaroides</name>
    <dbReference type="NCBI Taxonomy" id="273540"/>
    <lineage>
        <taxon>Eukaryota</taxon>
        <taxon>Viridiplantae</taxon>
        <taxon>Streptophyta</taxon>
        <taxon>Embryophyta</taxon>
        <taxon>Tracheophyta</taxon>
        <taxon>Spermatophyta</taxon>
        <taxon>Magnoliopsida</taxon>
        <taxon>Proteales</taxon>
        <taxon>Proteaceae</taxon>
        <taxon>Protea</taxon>
    </lineage>
</organism>
<dbReference type="AlphaFoldDB" id="A0A9Q0QYL9"/>
<evidence type="ECO:0000313" key="1">
    <source>
        <dbReference type="EMBL" id="KAJ4976587.1"/>
    </source>
</evidence>
<sequence length="283" mass="29842">MFVNPILYFSIQGSFLSKLIVPPHPFLQPASWPKSVVEETIIQDPTEFPSLLSTPTPLSSDSASFFHPSDGSLCPEVTVPSLLVVSKPIASRVVVLGDEFPVSLPSNRGESSFELDLLSFGEALVYKCDYHCQSSPLLCLGFKDQGSASRSGQRPSRQRSHMARQVAAAVVAEMTIIADEASSPLLQSPNPNLAMAATPSTVVPSSSSLGCLLLHPSPTPSPAMPFKSTHSRLPSTQTVLPQHLITAPSISYATTGSSAPLTSPSASGGVNLIHPPPFLGLSS</sequence>
<comment type="caution">
    <text evidence="1">The sequence shown here is derived from an EMBL/GenBank/DDBJ whole genome shotgun (WGS) entry which is preliminary data.</text>
</comment>
<accession>A0A9Q0QYL9</accession>
<dbReference type="Proteomes" id="UP001141806">
    <property type="component" value="Unassembled WGS sequence"/>
</dbReference>
<name>A0A9Q0QYL9_9MAGN</name>